<sequence>MRWSRGTTYHCRSCRITTVGSLRTSGFTSNFWDGFQKELGTRVKLSTSYHPQIDGQSERTIQTLEDMLRSCVIDFGASWDTRVSKWHPLRLCMGKSVGLPCAGLKREKSSSLDLRSCKRLPIRSSSFVKE</sequence>
<proteinExistence type="predicted"/>
<evidence type="ECO:0000313" key="2">
    <source>
        <dbReference type="Proteomes" id="UP001055879"/>
    </source>
</evidence>
<dbReference type="Proteomes" id="UP001055879">
    <property type="component" value="Linkage Group LG08"/>
</dbReference>
<reference evidence="2" key="1">
    <citation type="journal article" date="2022" name="Mol. Ecol. Resour.">
        <title>The genomes of chicory, endive, great burdock and yacon provide insights into Asteraceae palaeo-polyploidization history and plant inulin production.</title>
        <authorList>
            <person name="Fan W."/>
            <person name="Wang S."/>
            <person name="Wang H."/>
            <person name="Wang A."/>
            <person name="Jiang F."/>
            <person name="Liu H."/>
            <person name="Zhao H."/>
            <person name="Xu D."/>
            <person name="Zhang Y."/>
        </authorList>
    </citation>
    <scope>NUCLEOTIDE SEQUENCE [LARGE SCALE GENOMIC DNA]</scope>
    <source>
        <strain evidence="2">cv. Niubang</strain>
    </source>
</reference>
<keyword evidence="2" id="KW-1185">Reference proteome</keyword>
<accession>A0ACB9ABP2</accession>
<reference evidence="1 2" key="2">
    <citation type="journal article" date="2022" name="Mol. Ecol. Resour.">
        <title>The genomes of chicory, endive, great burdock and yacon provide insights into Asteraceae paleo-polyploidization history and plant inulin production.</title>
        <authorList>
            <person name="Fan W."/>
            <person name="Wang S."/>
            <person name="Wang H."/>
            <person name="Wang A."/>
            <person name="Jiang F."/>
            <person name="Liu H."/>
            <person name="Zhao H."/>
            <person name="Xu D."/>
            <person name="Zhang Y."/>
        </authorList>
    </citation>
    <scope>NUCLEOTIDE SEQUENCE [LARGE SCALE GENOMIC DNA]</scope>
    <source>
        <strain evidence="2">cv. Niubang</strain>
    </source>
</reference>
<name>A0ACB9ABP2_ARCLA</name>
<dbReference type="EMBL" id="CM042054">
    <property type="protein sequence ID" value="KAI3707263.1"/>
    <property type="molecule type" value="Genomic_DNA"/>
</dbReference>
<comment type="caution">
    <text evidence="1">The sequence shown here is derived from an EMBL/GenBank/DDBJ whole genome shotgun (WGS) entry which is preliminary data.</text>
</comment>
<evidence type="ECO:0000313" key="1">
    <source>
        <dbReference type="EMBL" id="KAI3707263.1"/>
    </source>
</evidence>
<organism evidence="1 2">
    <name type="scientific">Arctium lappa</name>
    <name type="common">Greater burdock</name>
    <name type="synonym">Lappa major</name>
    <dbReference type="NCBI Taxonomy" id="4217"/>
    <lineage>
        <taxon>Eukaryota</taxon>
        <taxon>Viridiplantae</taxon>
        <taxon>Streptophyta</taxon>
        <taxon>Embryophyta</taxon>
        <taxon>Tracheophyta</taxon>
        <taxon>Spermatophyta</taxon>
        <taxon>Magnoliopsida</taxon>
        <taxon>eudicotyledons</taxon>
        <taxon>Gunneridae</taxon>
        <taxon>Pentapetalae</taxon>
        <taxon>asterids</taxon>
        <taxon>campanulids</taxon>
        <taxon>Asterales</taxon>
        <taxon>Asteraceae</taxon>
        <taxon>Carduoideae</taxon>
        <taxon>Cardueae</taxon>
        <taxon>Arctiinae</taxon>
        <taxon>Arctium</taxon>
    </lineage>
</organism>
<protein>
    <submittedName>
        <fullName evidence="1">Uncharacterized protein</fullName>
    </submittedName>
</protein>
<gene>
    <name evidence="1" type="ORF">L6452_25616</name>
</gene>